<dbReference type="InterPro" id="IPR000847">
    <property type="entry name" value="LysR_HTH_N"/>
</dbReference>
<dbReference type="Gene3D" id="3.40.190.290">
    <property type="match status" value="1"/>
</dbReference>
<sequence length="295" mass="32075">MTISTSRLNAIRAVAEGGSYAGAARLLGVTQPNVSGQVRALEAEFGVRLFMRESGQLVPTTLCLKLCDLAERAAEARDVAERLLRSRSSLREGRIAIGLGNAMPGMAVIAAFHRAYPGVTLDVETGSHQKIARAVLTHECDIGVLPDVPNDPRFRREQLAYSEVIAIAPAGHPLAQATEVTVEELSREHLIFRASGSSTQRAVERMFARANLTPQPFLTLDARDGLYEAVVNGLGVGFMWRASTSRTDGVARLPIVEMRGLATHETVFSLKETRNPIIEAFYTTAQAFDMREGTQ</sequence>
<dbReference type="SUPFAM" id="SSF46785">
    <property type="entry name" value="Winged helix' DNA-binding domain"/>
    <property type="match status" value="1"/>
</dbReference>
<evidence type="ECO:0000313" key="6">
    <source>
        <dbReference type="EMBL" id="ASM72291.1"/>
    </source>
</evidence>
<keyword evidence="4" id="KW-0804">Transcription</keyword>
<dbReference type="PANTHER" id="PTHR30126">
    <property type="entry name" value="HTH-TYPE TRANSCRIPTIONAL REGULATOR"/>
    <property type="match status" value="1"/>
</dbReference>
<dbReference type="EMBL" id="CP022415">
    <property type="protein sequence ID" value="ASM72291.1"/>
    <property type="molecule type" value="Genomic_DNA"/>
</dbReference>
<proteinExistence type="inferred from homology"/>
<dbReference type="KEGG" id="spse:SULPSESMR1_01475"/>
<dbReference type="InterPro" id="IPR036388">
    <property type="entry name" value="WH-like_DNA-bd_sf"/>
</dbReference>
<dbReference type="Proteomes" id="UP000199754">
    <property type="component" value="Chromosome"/>
</dbReference>
<dbReference type="Gene3D" id="1.10.10.10">
    <property type="entry name" value="Winged helix-like DNA-binding domain superfamily/Winged helix DNA-binding domain"/>
    <property type="match status" value="1"/>
</dbReference>
<dbReference type="Pfam" id="PF00126">
    <property type="entry name" value="HTH_1"/>
    <property type="match status" value="1"/>
</dbReference>
<dbReference type="CDD" id="cd05466">
    <property type="entry name" value="PBP2_LTTR_substrate"/>
    <property type="match status" value="1"/>
</dbReference>
<organism evidence="6 7">
    <name type="scientific">Pseudosulfitobacter pseudonitzschiae</name>
    <dbReference type="NCBI Taxonomy" id="1402135"/>
    <lineage>
        <taxon>Bacteria</taxon>
        <taxon>Pseudomonadati</taxon>
        <taxon>Pseudomonadota</taxon>
        <taxon>Alphaproteobacteria</taxon>
        <taxon>Rhodobacterales</taxon>
        <taxon>Roseobacteraceae</taxon>
        <taxon>Pseudosulfitobacter</taxon>
    </lineage>
</organism>
<dbReference type="InterPro" id="IPR005119">
    <property type="entry name" value="LysR_subst-bd"/>
</dbReference>
<keyword evidence="2" id="KW-0805">Transcription regulation</keyword>
<feature type="domain" description="HTH lysR-type" evidence="5">
    <location>
        <begin position="3"/>
        <end position="60"/>
    </location>
</feature>
<dbReference type="GO" id="GO:0000976">
    <property type="term" value="F:transcription cis-regulatory region binding"/>
    <property type="evidence" value="ECO:0007669"/>
    <property type="project" value="TreeGrafter"/>
</dbReference>
<dbReference type="STRING" id="1402135.SAMN05444149_101823"/>
<dbReference type="Pfam" id="PF03466">
    <property type="entry name" value="LysR_substrate"/>
    <property type="match status" value="1"/>
</dbReference>
<evidence type="ECO:0000256" key="3">
    <source>
        <dbReference type="ARBA" id="ARBA00023125"/>
    </source>
</evidence>
<evidence type="ECO:0000256" key="1">
    <source>
        <dbReference type="ARBA" id="ARBA00009437"/>
    </source>
</evidence>
<evidence type="ECO:0000259" key="5">
    <source>
        <dbReference type="PROSITE" id="PS50931"/>
    </source>
</evidence>
<dbReference type="PANTHER" id="PTHR30126:SF94">
    <property type="entry name" value="LYSR FAMILY TRANSCRIPTIONAL REGULATOR"/>
    <property type="match status" value="1"/>
</dbReference>
<dbReference type="AlphaFoldDB" id="A0A221JZX9"/>
<evidence type="ECO:0000256" key="2">
    <source>
        <dbReference type="ARBA" id="ARBA00023015"/>
    </source>
</evidence>
<comment type="similarity">
    <text evidence="1">Belongs to the LysR transcriptional regulatory family.</text>
</comment>
<evidence type="ECO:0000313" key="7">
    <source>
        <dbReference type="Proteomes" id="UP000199754"/>
    </source>
</evidence>
<evidence type="ECO:0000256" key="4">
    <source>
        <dbReference type="ARBA" id="ARBA00023163"/>
    </source>
</evidence>
<protein>
    <submittedName>
        <fullName evidence="6">HTH-type transcriptional regulator CysL</fullName>
    </submittedName>
</protein>
<dbReference type="PRINTS" id="PR00039">
    <property type="entry name" value="HTHLYSR"/>
</dbReference>
<keyword evidence="7" id="KW-1185">Reference proteome</keyword>
<dbReference type="RefSeq" id="WP_089420223.1">
    <property type="nucleotide sequence ID" value="NZ_CP022415.1"/>
</dbReference>
<dbReference type="SUPFAM" id="SSF53850">
    <property type="entry name" value="Periplasmic binding protein-like II"/>
    <property type="match status" value="1"/>
</dbReference>
<dbReference type="OrthoDB" id="8479357at2"/>
<reference evidence="6 7" key="1">
    <citation type="submission" date="2017-07" db="EMBL/GenBank/DDBJ databases">
        <title>Genome Sequence of Sulfitobacter pseudonitzschiae Strain SMR1 Isolated from a culture of the Diatom Skeletonema marinoi.</title>
        <authorList>
            <person name="Topel M."/>
            <person name="Pinder M.I.M."/>
            <person name="Johansson O.N."/>
            <person name="Kourtchenko O."/>
            <person name="Godhe A."/>
            <person name="Clarke A.K."/>
        </authorList>
    </citation>
    <scope>NUCLEOTIDE SEQUENCE [LARGE SCALE GENOMIC DNA]</scope>
    <source>
        <strain evidence="6 7">SMR1</strain>
    </source>
</reference>
<dbReference type="InterPro" id="IPR036390">
    <property type="entry name" value="WH_DNA-bd_sf"/>
</dbReference>
<dbReference type="PROSITE" id="PS50931">
    <property type="entry name" value="HTH_LYSR"/>
    <property type="match status" value="1"/>
</dbReference>
<keyword evidence="3" id="KW-0238">DNA-binding</keyword>
<gene>
    <name evidence="6" type="primary">cysL</name>
    <name evidence="6" type="ORF">SULPSESMR1_01475</name>
</gene>
<name>A0A221JZX9_9RHOB</name>
<accession>A0A221JZX9</accession>
<dbReference type="GO" id="GO:0003700">
    <property type="term" value="F:DNA-binding transcription factor activity"/>
    <property type="evidence" value="ECO:0007669"/>
    <property type="project" value="InterPro"/>
</dbReference>